<evidence type="ECO:0000259" key="1">
    <source>
        <dbReference type="Pfam" id="PF02713"/>
    </source>
</evidence>
<dbReference type="InterPro" id="IPR003863">
    <property type="entry name" value="DUF220"/>
</dbReference>
<dbReference type="AlphaFoldDB" id="A0AA89AWN6"/>
<dbReference type="Proteomes" id="UP001188597">
    <property type="component" value="Unassembled WGS sequence"/>
</dbReference>
<keyword evidence="3" id="KW-1185">Reference proteome</keyword>
<dbReference type="PANTHER" id="PTHR31385">
    <property type="entry name" value="PUTATIVE (DUF220)-RELATED"/>
    <property type="match status" value="1"/>
</dbReference>
<proteinExistence type="predicted"/>
<dbReference type="Pfam" id="PF02713">
    <property type="entry name" value="DUF220"/>
    <property type="match status" value="1"/>
</dbReference>
<reference evidence="2" key="1">
    <citation type="submission" date="2022-12" db="EMBL/GenBank/DDBJ databases">
        <title>Draft genome assemblies for two species of Escallonia (Escalloniales).</title>
        <authorList>
            <person name="Chanderbali A."/>
            <person name="Dervinis C."/>
            <person name="Anghel I."/>
            <person name="Soltis D."/>
            <person name="Soltis P."/>
            <person name="Zapata F."/>
        </authorList>
    </citation>
    <scope>NUCLEOTIDE SEQUENCE</scope>
    <source>
        <strain evidence="2">UCBG64.0493</strain>
        <tissue evidence="2">Leaf</tissue>
    </source>
</reference>
<protein>
    <recommendedName>
        <fullName evidence="1">DUF220 domain-containing protein</fullName>
    </recommendedName>
</protein>
<accession>A0AA89AWN6</accession>
<organism evidence="2 3">
    <name type="scientific">Escallonia herrerae</name>
    <dbReference type="NCBI Taxonomy" id="1293975"/>
    <lineage>
        <taxon>Eukaryota</taxon>
        <taxon>Viridiplantae</taxon>
        <taxon>Streptophyta</taxon>
        <taxon>Embryophyta</taxon>
        <taxon>Tracheophyta</taxon>
        <taxon>Spermatophyta</taxon>
        <taxon>Magnoliopsida</taxon>
        <taxon>eudicotyledons</taxon>
        <taxon>Gunneridae</taxon>
        <taxon>Pentapetalae</taxon>
        <taxon>asterids</taxon>
        <taxon>campanulids</taxon>
        <taxon>Escalloniales</taxon>
        <taxon>Escalloniaceae</taxon>
        <taxon>Escallonia</taxon>
    </lineage>
</organism>
<gene>
    <name evidence="2" type="ORF">RJ639_006948</name>
</gene>
<dbReference type="PANTHER" id="PTHR31385:SF1">
    <property type="entry name" value="PUTATIVE (DUF220)-RELATED"/>
    <property type="match status" value="1"/>
</dbReference>
<name>A0AA89AWN6_9ASTE</name>
<evidence type="ECO:0000313" key="2">
    <source>
        <dbReference type="EMBL" id="KAK3017098.1"/>
    </source>
</evidence>
<sequence>MGEVKVTKTSIGIQKDESSKHPGAVLRSFFLQLPGKLQRHLKVCHFPGACDINCFILAASNKVVFLVILQSNLKKSVADVDGPGLVNSIWNDKRSSNVLEVNLEKQLQAWKDNPIWADKLPDIKVSVPKGSFCHLKVKVDVGLPPDAEVVSRKVLVDEGSRQVVEVEQAAMWRFLWWSGTIAVHVLVDQNRDDYSMKFKQVRPGFMKRFEGCWRVEPMLLDEKLCHPFKPKTLMEYTSCTKGKGRIGSKVSLEQLIEPAIVPPPPISWYLRGITTRTTEMLITDLLAEAARIRGVTEILNSRDGLSENEFMKSPLDETCDIKERWALRRRNARQHRSSLHLVEKSGRGNG</sequence>
<dbReference type="EMBL" id="JAVXUP010001025">
    <property type="protein sequence ID" value="KAK3017098.1"/>
    <property type="molecule type" value="Genomic_DNA"/>
</dbReference>
<comment type="caution">
    <text evidence="2">The sequence shown here is derived from an EMBL/GenBank/DDBJ whole genome shotgun (WGS) entry which is preliminary data.</text>
</comment>
<feature type="domain" description="DUF220" evidence="1">
    <location>
        <begin position="178"/>
        <end position="249"/>
    </location>
</feature>
<evidence type="ECO:0000313" key="3">
    <source>
        <dbReference type="Proteomes" id="UP001188597"/>
    </source>
</evidence>